<organism evidence="1">
    <name type="scientific">Lepeophtheirus salmonis</name>
    <name type="common">Salmon louse</name>
    <name type="synonym">Caligus salmonis</name>
    <dbReference type="NCBI Taxonomy" id="72036"/>
    <lineage>
        <taxon>Eukaryota</taxon>
        <taxon>Metazoa</taxon>
        <taxon>Ecdysozoa</taxon>
        <taxon>Arthropoda</taxon>
        <taxon>Crustacea</taxon>
        <taxon>Multicrustacea</taxon>
        <taxon>Hexanauplia</taxon>
        <taxon>Copepoda</taxon>
        <taxon>Siphonostomatoida</taxon>
        <taxon>Caligidae</taxon>
        <taxon>Lepeophtheirus</taxon>
    </lineage>
</organism>
<sequence length="54" mass="5907">MLSNPCFDRDIASTFDLASGHATLKTSTMQSLINYVPTDGLLSFSILLLNKKLC</sequence>
<reference evidence="1" key="1">
    <citation type="submission" date="2014-05" db="EMBL/GenBank/DDBJ databases">
        <authorList>
            <person name="Chronopoulou M."/>
        </authorList>
    </citation>
    <scope>NUCLEOTIDE SEQUENCE</scope>
    <source>
        <tissue evidence="1">Whole organism</tissue>
    </source>
</reference>
<accession>A0A0K2ULR6</accession>
<evidence type="ECO:0000313" key="1">
    <source>
        <dbReference type="EMBL" id="CDW38636.1"/>
    </source>
</evidence>
<proteinExistence type="predicted"/>
<name>A0A0K2ULR6_LEPSM</name>
<dbReference type="AlphaFoldDB" id="A0A0K2ULR6"/>
<dbReference type="EMBL" id="HACA01021275">
    <property type="protein sequence ID" value="CDW38636.1"/>
    <property type="molecule type" value="Transcribed_RNA"/>
</dbReference>
<protein>
    <submittedName>
        <fullName evidence="1">Uncharacterized protein</fullName>
    </submittedName>
</protein>